<accession>A0A8J8B3C8</accession>
<comment type="caution">
    <text evidence="1">The sequence shown here is derived from an EMBL/GenBank/DDBJ whole genome shotgun (WGS) entry which is preliminary data.</text>
</comment>
<dbReference type="Proteomes" id="UP000730161">
    <property type="component" value="Unassembled WGS sequence"/>
</dbReference>
<dbReference type="RefSeq" id="WP_211529635.1">
    <property type="nucleotide sequence ID" value="NZ_JWHL01000001.1"/>
</dbReference>
<dbReference type="AlphaFoldDB" id="A0A8J8B3C8"/>
<name>A0A8J8B3C8_9EURY</name>
<dbReference type="OrthoDB" id="107838at2157"/>
<protein>
    <submittedName>
        <fullName evidence="1">Uncharacterized protein</fullName>
    </submittedName>
</protein>
<gene>
    <name evidence="1" type="ORF">RJ53_00410</name>
</gene>
<sequence length="385" mass="43193">MKKAGLLIIILSVMVVTFVVLTSALPTQPDGKTISNGDIQEDRDQSPEDTFNLTSVLKKLFGRESGDEKRTNSSGYHEDIDISLTSAEVSDDDRFLRIIGEKTFSFHVLALHTIIALDQSDSVVVWNNAEKLESQAIEVCDEVETLSLQPSNLDRQQEFVQCMQDFIAISQSLQEGVPQTVPARREIIEKLSETTKRLHTVGSPADDMVQMEDSDDQVYHLTSLASVASPLRRPDDIIDCGSPYTYLDTKKSNEISLVPRYSRFASSLWYETVAGTKHQNAPPGKTYLFVFVHIVHMGNFDGKHYTIHTPAPSAYTLHGLHGTYKPLLTPTYTSLGEMYVQRTLNRKENYQSFLVFEVPDSLSLSDFYLSVFLGSEYGTVSWNIT</sequence>
<proteinExistence type="predicted"/>
<evidence type="ECO:0000313" key="2">
    <source>
        <dbReference type="Proteomes" id="UP000730161"/>
    </source>
</evidence>
<dbReference type="EMBL" id="JWHL01000001">
    <property type="protein sequence ID" value="MBR1368035.1"/>
    <property type="molecule type" value="Genomic_DNA"/>
</dbReference>
<reference evidence="1" key="1">
    <citation type="submission" date="2014-12" db="EMBL/GenBank/DDBJ databases">
        <authorList>
            <person name="Huang H.-H."/>
            <person name="Chen S.-C."/>
            <person name="Lai M.-C."/>
        </authorList>
    </citation>
    <scope>NUCLEOTIDE SEQUENCE</scope>
    <source>
        <strain evidence="1">K1F9705b</strain>
    </source>
</reference>
<organism evidence="1 2">
    <name type="scientific">Methanocalculus chunghsingensis</name>
    <dbReference type="NCBI Taxonomy" id="156457"/>
    <lineage>
        <taxon>Archaea</taxon>
        <taxon>Methanobacteriati</taxon>
        <taxon>Methanobacteriota</taxon>
        <taxon>Stenosarchaea group</taxon>
        <taxon>Methanomicrobia</taxon>
        <taxon>Methanomicrobiales</taxon>
        <taxon>Methanocalculaceae</taxon>
        <taxon>Methanocalculus</taxon>
    </lineage>
</organism>
<keyword evidence="2" id="KW-1185">Reference proteome</keyword>
<evidence type="ECO:0000313" key="1">
    <source>
        <dbReference type="EMBL" id="MBR1368035.1"/>
    </source>
</evidence>